<feature type="transmembrane region" description="Helical" evidence="7">
    <location>
        <begin position="270"/>
        <end position="288"/>
    </location>
</feature>
<evidence type="ECO:0008006" key="10">
    <source>
        <dbReference type="Google" id="ProtNLM"/>
    </source>
</evidence>
<evidence type="ECO:0000256" key="6">
    <source>
        <dbReference type="SAM" id="MobiDB-lite"/>
    </source>
</evidence>
<comment type="subcellular location">
    <subcellularLocation>
        <location evidence="1">Cell membrane</location>
        <topology evidence="1">Multi-pass membrane protein</topology>
    </subcellularLocation>
</comment>
<dbReference type="Proteomes" id="UP001404956">
    <property type="component" value="Unassembled WGS sequence"/>
</dbReference>
<gene>
    <name evidence="8" type="ORF">Dalu01_03206</name>
</gene>
<evidence type="ECO:0000256" key="3">
    <source>
        <dbReference type="ARBA" id="ARBA00022692"/>
    </source>
</evidence>
<dbReference type="InterPro" id="IPR036259">
    <property type="entry name" value="MFS_trans_sf"/>
</dbReference>
<evidence type="ECO:0000256" key="7">
    <source>
        <dbReference type="SAM" id="Phobius"/>
    </source>
</evidence>
<feature type="transmembrane region" description="Helical" evidence="7">
    <location>
        <begin position="364"/>
        <end position="382"/>
    </location>
</feature>
<feature type="transmembrane region" description="Helical" evidence="7">
    <location>
        <begin position="388"/>
        <end position="408"/>
    </location>
</feature>
<name>A0ABP9XHF0_9DEIO</name>
<feature type="region of interest" description="Disordered" evidence="6">
    <location>
        <begin position="200"/>
        <end position="226"/>
    </location>
</feature>
<dbReference type="PANTHER" id="PTHR23513">
    <property type="entry name" value="INTEGRAL MEMBRANE EFFLUX PROTEIN-RELATED"/>
    <property type="match status" value="1"/>
</dbReference>
<protein>
    <recommendedName>
        <fullName evidence="10">MFS transporter</fullName>
    </recommendedName>
</protein>
<accession>A0ABP9XHF0</accession>
<feature type="transmembrane region" description="Helical" evidence="7">
    <location>
        <begin position="86"/>
        <end position="103"/>
    </location>
</feature>
<reference evidence="8 9" key="1">
    <citation type="submission" date="2024-02" db="EMBL/GenBank/DDBJ databases">
        <title>Deinococcus aluminii NBRC 112889.</title>
        <authorList>
            <person name="Ichikawa N."/>
            <person name="Katano-Makiyama Y."/>
            <person name="Hidaka K."/>
        </authorList>
    </citation>
    <scope>NUCLEOTIDE SEQUENCE [LARGE SCALE GENOMIC DNA]</scope>
    <source>
        <strain evidence="8 9">NBRC 112889</strain>
    </source>
</reference>
<keyword evidence="5 7" id="KW-0472">Membrane</keyword>
<sequence length="421" mass="45164">MDSMMGDAPSWRDSYWRDPIYRRLWVGMLLSTTGSFVMLLALSSQLFQLTGSALLTSLIFASQWLLPSLLTKQIGRLGSRFEVGQILFVSEVLGALLTVASAVTMGHPTLFAVLAARGLVEVTTKSYRTLALKRHFEGEQLKSAASFFNTSQYLGSGLGGVVGLFLIAKLTLLNVALLDALTYLVAAVLYMGIVSQQKAPGSSPTLPARPQPAATDAASSSAQSQGWHGKPLLLLPLLMLIINAGFFQGFHNVLRVPLPTHLGLGSQGVMTLQIITSLAIFLGAVHASTQLIRFSSFEGYVVQAISAGAAVAMILAVFLKLSWFNFVVYFVFIYLFEVAYTIAMRDLIVQAPQEHMAMITASSTAYQTLTMTAIVVGGGFLADHLGLFPSTLAIGALALLAIVLSTIGTRNLVPTIARVQE</sequence>
<evidence type="ECO:0000313" key="9">
    <source>
        <dbReference type="Proteomes" id="UP001404956"/>
    </source>
</evidence>
<evidence type="ECO:0000256" key="2">
    <source>
        <dbReference type="ARBA" id="ARBA00022475"/>
    </source>
</evidence>
<dbReference type="PANTHER" id="PTHR23513:SF6">
    <property type="entry name" value="MAJOR FACILITATOR SUPERFAMILY ASSOCIATED DOMAIN-CONTAINING PROTEIN"/>
    <property type="match status" value="1"/>
</dbReference>
<feature type="transmembrane region" description="Helical" evidence="7">
    <location>
        <begin position="324"/>
        <end position="343"/>
    </location>
</feature>
<comment type="caution">
    <text evidence="8">The sequence shown here is derived from an EMBL/GenBank/DDBJ whole genome shotgun (WGS) entry which is preliminary data.</text>
</comment>
<organism evidence="8 9">
    <name type="scientific">Deinococcus aluminii</name>
    <dbReference type="NCBI Taxonomy" id="1656885"/>
    <lineage>
        <taxon>Bacteria</taxon>
        <taxon>Thermotogati</taxon>
        <taxon>Deinococcota</taxon>
        <taxon>Deinococci</taxon>
        <taxon>Deinococcales</taxon>
        <taxon>Deinococcaceae</taxon>
        <taxon>Deinococcus</taxon>
    </lineage>
</organism>
<feature type="transmembrane region" description="Helical" evidence="7">
    <location>
        <begin position="232"/>
        <end position="250"/>
    </location>
</feature>
<feature type="transmembrane region" description="Helical" evidence="7">
    <location>
        <begin position="147"/>
        <end position="167"/>
    </location>
</feature>
<keyword evidence="3 7" id="KW-0812">Transmembrane</keyword>
<dbReference type="InterPro" id="IPR011701">
    <property type="entry name" value="MFS"/>
</dbReference>
<evidence type="ECO:0000313" key="8">
    <source>
        <dbReference type="EMBL" id="GAA5534792.1"/>
    </source>
</evidence>
<feature type="transmembrane region" description="Helical" evidence="7">
    <location>
        <begin position="46"/>
        <end position="66"/>
    </location>
</feature>
<dbReference type="SUPFAM" id="SSF103473">
    <property type="entry name" value="MFS general substrate transporter"/>
    <property type="match status" value="1"/>
</dbReference>
<evidence type="ECO:0000256" key="1">
    <source>
        <dbReference type="ARBA" id="ARBA00004651"/>
    </source>
</evidence>
<feature type="transmembrane region" description="Helical" evidence="7">
    <location>
        <begin position="300"/>
        <end position="318"/>
    </location>
</feature>
<evidence type="ECO:0000256" key="4">
    <source>
        <dbReference type="ARBA" id="ARBA00022989"/>
    </source>
</evidence>
<feature type="transmembrane region" description="Helical" evidence="7">
    <location>
        <begin position="20"/>
        <end position="40"/>
    </location>
</feature>
<dbReference type="EMBL" id="BAABRV010000010">
    <property type="protein sequence ID" value="GAA5534792.1"/>
    <property type="molecule type" value="Genomic_DNA"/>
</dbReference>
<keyword evidence="9" id="KW-1185">Reference proteome</keyword>
<evidence type="ECO:0000256" key="5">
    <source>
        <dbReference type="ARBA" id="ARBA00023136"/>
    </source>
</evidence>
<keyword evidence="4 7" id="KW-1133">Transmembrane helix</keyword>
<keyword evidence="2" id="KW-1003">Cell membrane</keyword>
<feature type="compositionally biased region" description="Low complexity" evidence="6">
    <location>
        <begin position="211"/>
        <end position="226"/>
    </location>
</feature>
<dbReference type="Pfam" id="PF07690">
    <property type="entry name" value="MFS_1"/>
    <property type="match status" value="1"/>
</dbReference>
<proteinExistence type="predicted"/>
<dbReference type="Gene3D" id="1.20.1250.20">
    <property type="entry name" value="MFS general substrate transporter like domains"/>
    <property type="match status" value="1"/>
</dbReference>
<feature type="transmembrane region" description="Helical" evidence="7">
    <location>
        <begin position="173"/>
        <end position="193"/>
    </location>
</feature>